<protein>
    <submittedName>
        <fullName evidence="3">YHS domain-containing protein</fullName>
    </submittedName>
</protein>
<gene>
    <name evidence="3" type="ORF">D0X99_16195</name>
</gene>
<feature type="signal peptide" evidence="1">
    <location>
        <begin position="1"/>
        <end position="17"/>
    </location>
</feature>
<evidence type="ECO:0000313" key="4">
    <source>
        <dbReference type="Proteomes" id="UP000283522"/>
    </source>
</evidence>
<proteinExistence type="predicted"/>
<dbReference type="Pfam" id="PF04945">
    <property type="entry name" value="YHS"/>
    <property type="match status" value="1"/>
</dbReference>
<dbReference type="Proteomes" id="UP000283522">
    <property type="component" value="Unassembled WGS sequence"/>
</dbReference>
<reference evidence="3 4" key="1">
    <citation type="submission" date="2018-09" db="EMBL/GenBank/DDBJ databases">
        <authorList>
            <person name="Wang X."/>
            <person name="Du Z."/>
        </authorList>
    </citation>
    <scope>NUCLEOTIDE SEQUENCE [LARGE SCALE GENOMIC DNA]</scope>
    <source>
        <strain evidence="3 4">N3</strain>
    </source>
</reference>
<dbReference type="RefSeq" id="WP_119478904.1">
    <property type="nucleotide sequence ID" value="NZ_QXML01000009.1"/>
</dbReference>
<dbReference type="OrthoDB" id="344729at2"/>
<dbReference type="InterPro" id="IPR007029">
    <property type="entry name" value="YHS_dom"/>
</dbReference>
<feature type="chain" id="PRO_5019285438" evidence="1">
    <location>
        <begin position="18"/>
        <end position="145"/>
    </location>
</feature>
<dbReference type="EMBL" id="QXML01000009">
    <property type="protein sequence ID" value="RIW13317.1"/>
    <property type="molecule type" value="Genomic_DNA"/>
</dbReference>
<dbReference type="AlphaFoldDB" id="A0A418PNA7"/>
<evidence type="ECO:0000259" key="2">
    <source>
        <dbReference type="Pfam" id="PF04945"/>
    </source>
</evidence>
<name>A0A418PNA7_9BACT</name>
<keyword evidence="4" id="KW-1185">Reference proteome</keyword>
<evidence type="ECO:0000313" key="3">
    <source>
        <dbReference type="EMBL" id="RIW13317.1"/>
    </source>
</evidence>
<organism evidence="3 4">
    <name type="scientific">Algoriphagus lacus</name>
    <dbReference type="NCBI Taxonomy" id="2056311"/>
    <lineage>
        <taxon>Bacteria</taxon>
        <taxon>Pseudomonadati</taxon>
        <taxon>Bacteroidota</taxon>
        <taxon>Cytophagia</taxon>
        <taxon>Cytophagales</taxon>
        <taxon>Cyclobacteriaceae</taxon>
        <taxon>Algoriphagus</taxon>
    </lineage>
</organism>
<feature type="domain" description="YHS" evidence="2">
    <location>
        <begin position="38"/>
        <end position="84"/>
    </location>
</feature>
<evidence type="ECO:0000256" key="1">
    <source>
        <dbReference type="SAM" id="SignalP"/>
    </source>
</evidence>
<sequence>MKTLLILFLALTFQSVAFGQKSEVFVAGGKAIAGYDPVAYFTEKKPVMGKPEFKLEYQGAVWYFSSEANKKLFQANPNTYAPQYGGYCAFGAAGGYKAKISPDAWAIVNNKLYLNYDQNVQMDWIKDKEALIKKADSNWPAIKKN</sequence>
<accession>A0A418PNA7</accession>
<comment type="caution">
    <text evidence="3">The sequence shown here is derived from an EMBL/GenBank/DDBJ whole genome shotgun (WGS) entry which is preliminary data.</text>
</comment>
<dbReference type="NCBIfam" id="NF041384">
    <property type="entry name" value="YHS_seleno_dom"/>
    <property type="match status" value="1"/>
</dbReference>
<keyword evidence="1" id="KW-0732">Signal</keyword>